<feature type="chain" id="PRO_5003187590" evidence="7">
    <location>
        <begin position="20"/>
        <end position="607"/>
    </location>
</feature>
<evidence type="ECO:0000256" key="3">
    <source>
        <dbReference type="ARBA" id="ARBA00022801"/>
    </source>
</evidence>
<comment type="caution">
    <text evidence="6">Lacks conserved residue(s) required for the propagation of feature annotation.</text>
</comment>
<evidence type="ECO:0000256" key="7">
    <source>
        <dbReference type="SAM" id="SignalP"/>
    </source>
</evidence>
<feature type="signal peptide" evidence="7">
    <location>
        <begin position="1"/>
        <end position="19"/>
    </location>
</feature>
<proteinExistence type="predicted"/>
<dbReference type="PANTHER" id="PTHR10127">
    <property type="entry name" value="DISCOIDIN, CUB, EGF, LAMININ , AND ZINC METALLOPROTEASE DOMAIN CONTAINING"/>
    <property type="match status" value="1"/>
</dbReference>
<dbReference type="eggNOG" id="COG3170">
    <property type="taxonomic scope" value="Bacteria"/>
</dbReference>
<dbReference type="GO" id="GO:0004222">
    <property type="term" value="F:metalloendopeptidase activity"/>
    <property type="evidence" value="ECO:0007669"/>
    <property type="project" value="UniProtKB-UniRule"/>
</dbReference>
<dbReference type="KEGG" id="opr:Ocepr_0711"/>
<keyword evidence="5 6" id="KW-0482">Metalloprotease</keyword>
<reference evidence="10" key="1">
    <citation type="submission" date="2010-11" db="EMBL/GenBank/DDBJ databases">
        <title>The complete sequence of chromosome of Oceanithermus profundus DSM 14977.</title>
        <authorList>
            <consortium name="US DOE Joint Genome Institute (JGI-PGF)"/>
            <person name="Lucas S."/>
            <person name="Copeland A."/>
            <person name="Lapidus A."/>
            <person name="Bruce D."/>
            <person name="Goodwin L."/>
            <person name="Pitluck S."/>
            <person name="Kyrpides N."/>
            <person name="Mavromatis K."/>
            <person name="Pagani I."/>
            <person name="Ivanova N."/>
            <person name="Zhang X."/>
            <person name="Brettin T."/>
            <person name="Detter J.C."/>
            <person name="Tapia R."/>
            <person name="Han C."/>
            <person name="Land M."/>
            <person name="Hauser L."/>
            <person name="Markowitz V."/>
            <person name="Cheng J.-F."/>
            <person name="Hugenholtz P."/>
            <person name="Woyke T."/>
            <person name="Wu D."/>
            <person name="Tindall B."/>
            <person name="Faehnrich R."/>
            <person name="Brambilla E."/>
            <person name="Klenk H.-P."/>
            <person name="Eisen J.A."/>
        </authorList>
    </citation>
    <scope>NUCLEOTIDE SEQUENCE [LARGE SCALE GENOMIC DNA]</scope>
    <source>
        <strain evidence="10">DSM 14977 / NBRC 100410 / VKM B-2274 / 506</strain>
    </source>
</reference>
<dbReference type="eggNOG" id="COG1404">
    <property type="taxonomic scope" value="Bacteria"/>
</dbReference>
<dbReference type="PROSITE" id="PS51864">
    <property type="entry name" value="ASTACIN"/>
    <property type="match status" value="1"/>
</dbReference>
<evidence type="ECO:0000256" key="4">
    <source>
        <dbReference type="ARBA" id="ARBA00022833"/>
    </source>
</evidence>
<dbReference type="Pfam" id="PF01400">
    <property type="entry name" value="Astacin"/>
    <property type="match status" value="1"/>
</dbReference>
<dbReference type="OrthoDB" id="8455098at2"/>
<feature type="domain" description="Peptidase M12A" evidence="8">
    <location>
        <begin position="87"/>
        <end position="297"/>
    </location>
</feature>
<dbReference type="STRING" id="670487.Ocepr_0711"/>
<dbReference type="PROSITE" id="PS51257">
    <property type="entry name" value="PROKAR_LIPOPROTEIN"/>
    <property type="match status" value="1"/>
</dbReference>
<dbReference type="InterPro" id="IPR001506">
    <property type="entry name" value="Peptidase_M12A"/>
</dbReference>
<feature type="binding site" evidence="6">
    <location>
        <position position="197"/>
    </location>
    <ligand>
        <name>Zn(2+)</name>
        <dbReference type="ChEBI" id="CHEBI:29105"/>
        <note>catalytic</note>
    </ligand>
</feature>
<dbReference type="Proteomes" id="UP000008722">
    <property type="component" value="Chromosome"/>
</dbReference>
<sequence length="607" mass="65635" precursor="true">MTRTRWLFLLALLAAGCSAPQPGSGGGPEPNVTEQYKPNVPGEVRTFTLPDGSRFTATVKDGLVIWQGDMILGPLDAFEASLARGASPLANSCDYRDDECDRWPGRIVYYEITSSSTSFRDKVLRALDHIEAKTNLSFRERDSGERIVYNRVEGSCSAEIGNNQAWYSAVPDVDCDDRGFGWGSFVHETLHALGFAHEQGRDDRNDFVRINWDRIEDDKKHNFEKSDGANFWIFNFFPIGPYDYDSIMHYPCRAFAKPGAGRTIEPLDPAVGCDRLGQRSGLSDGDVLGILTIYRPELSITAPTTPVPRDQRLYVSAFGRDDQETRAVLPYLTFTLDGTPMDRDPASTTATSSLLGLTAGPHTVTASVVISGEVVTASSTTVTLSNVPPTVAITQPVSTGPYCRNETVTLRALASDADTAPYFESGNVNDRIDWIYDPDPTDILAGIQFAPNTATATYTLTDTGTVRFIARVDDADGTQATDSIDLTVEACTNTPPQVAITSPSGDLNVWTNGSDENGRYYQIALAGTASDAEDGPLTGQWYTNRGDVQPGAPASGDQLLGAGNNLTVKLYAEGGKAVTTHVISFVVTDSDGNTRIATVQITVNQLI</sequence>
<evidence type="ECO:0000256" key="2">
    <source>
        <dbReference type="ARBA" id="ARBA00022723"/>
    </source>
</evidence>
<dbReference type="SUPFAM" id="SSF55486">
    <property type="entry name" value="Metalloproteases ('zincins'), catalytic domain"/>
    <property type="match status" value="1"/>
</dbReference>
<evidence type="ECO:0000256" key="1">
    <source>
        <dbReference type="ARBA" id="ARBA00022670"/>
    </source>
</evidence>
<keyword evidence="3 6" id="KW-0378">Hydrolase</keyword>
<dbReference type="Gene3D" id="3.40.390.10">
    <property type="entry name" value="Collagenase (Catalytic Domain)"/>
    <property type="match status" value="1"/>
</dbReference>
<dbReference type="SMART" id="SM00235">
    <property type="entry name" value="ZnMc"/>
    <property type="match status" value="1"/>
</dbReference>
<protein>
    <submittedName>
        <fullName evidence="9">Peptidase M12A astacin</fullName>
    </submittedName>
</protein>
<dbReference type="InterPro" id="IPR024079">
    <property type="entry name" value="MetalloPept_cat_dom_sf"/>
</dbReference>
<dbReference type="EMBL" id="CP002361">
    <property type="protein sequence ID" value="ADR36169.1"/>
    <property type="molecule type" value="Genomic_DNA"/>
</dbReference>
<evidence type="ECO:0000259" key="8">
    <source>
        <dbReference type="PROSITE" id="PS51864"/>
    </source>
</evidence>
<feature type="binding site" evidence="6">
    <location>
        <position position="187"/>
    </location>
    <ligand>
        <name>Zn(2+)</name>
        <dbReference type="ChEBI" id="CHEBI:29105"/>
        <note>catalytic</note>
    </ligand>
</feature>
<keyword evidence="4 6" id="KW-0862">Zinc</keyword>
<dbReference type="PRINTS" id="PR00480">
    <property type="entry name" value="ASTACIN"/>
</dbReference>
<dbReference type="GO" id="GO:0006508">
    <property type="term" value="P:proteolysis"/>
    <property type="evidence" value="ECO:0007669"/>
    <property type="project" value="UniProtKB-KW"/>
</dbReference>
<accession>E4U484</accession>
<organism evidence="9 10">
    <name type="scientific">Oceanithermus profundus (strain DSM 14977 / NBRC 100410 / VKM B-2274 / 506)</name>
    <dbReference type="NCBI Taxonomy" id="670487"/>
    <lineage>
        <taxon>Bacteria</taxon>
        <taxon>Thermotogati</taxon>
        <taxon>Deinococcota</taxon>
        <taxon>Deinococci</taxon>
        <taxon>Thermales</taxon>
        <taxon>Thermaceae</taxon>
        <taxon>Oceanithermus</taxon>
    </lineage>
</organism>
<gene>
    <name evidence="9" type="ordered locus">Ocepr_0711</name>
</gene>
<evidence type="ECO:0000313" key="9">
    <source>
        <dbReference type="EMBL" id="ADR36169.1"/>
    </source>
</evidence>
<evidence type="ECO:0000256" key="6">
    <source>
        <dbReference type="PROSITE-ProRule" id="PRU01211"/>
    </source>
</evidence>
<dbReference type="InterPro" id="IPR013783">
    <property type="entry name" value="Ig-like_fold"/>
</dbReference>
<reference evidence="9 10" key="2">
    <citation type="journal article" date="2011" name="Stand. Genomic Sci.">
        <title>Complete genome sequence of Oceanithermus profundus type strain (506).</title>
        <authorList>
            <person name="Pati A."/>
            <person name="Zhang X."/>
            <person name="Lapidus A."/>
            <person name="Nolan M."/>
            <person name="Lucas S."/>
            <person name="Del Rio T.G."/>
            <person name="Tice H."/>
            <person name="Cheng J.F."/>
            <person name="Tapia R."/>
            <person name="Han C."/>
            <person name="Goodwin L."/>
            <person name="Pitluck S."/>
            <person name="Liolios K."/>
            <person name="Pagani I."/>
            <person name="Ivanova N."/>
            <person name="Mavromatis K."/>
            <person name="Chen A."/>
            <person name="Palaniappan K."/>
            <person name="Hauser L."/>
            <person name="Jeffries C.D."/>
            <person name="Brambilla E.M."/>
            <person name="Rohl A."/>
            <person name="Mwirichia R."/>
            <person name="Rohde M."/>
            <person name="Tindall B.J."/>
            <person name="Sikorski J."/>
            <person name="Wirth R."/>
            <person name="Goker M."/>
            <person name="Woyke T."/>
            <person name="Detter J.C."/>
            <person name="Bristow J."/>
            <person name="Eisen J.A."/>
            <person name="Markowitz V."/>
            <person name="Hugenholtz P."/>
            <person name="Kyrpides N.C."/>
            <person name="Klenk H.P."/>
            <person name="Land M."/>
        </authorList>
    </citation>
    <scope>NUCLEOTIDE SEQUENCE [LARGE SCALE GENOMIC DNA]</scope>
    <source>
        <strain evidence="10">DSM 14977 / NBRC 100410 / VKM B-2274 / 506</strain>
    </source>
</reference>
<feature type="binding site" evidence="6">
    <location>
        <position position="191"/>
    </location>
    <ligand>
        <name>Zn(2+)</name>
        <dbReference type="ChEBI" id="CHEBI:29105"/>
        <note>catalytic</note>
    </ligand>
</feature>
<keyword evidence="7" id="KW-0732">Signal</keyword>
<name>E4U484_OCEP5</name>
<keyword evidence="10" id="KW-1185">Reference proteome</keyword>
<keyword evidence="2 6" id="KW-0479">Metal-binding</keyword>
<evidence type="ECO:0000313" key="10">
    <source>
        <dbReference type="Proteomes" id="UP000008722"/>
    </source>
</evidence>
<dbReference type="AlphaFoldDB" id="E4U484"/>
<dbReference type="PANTHER" id="PTHR10127:SF780">
    <property type="entry name" value="METALLOENDOPEPTIDASE"/>
    <property type="match status" value="1"/>
</dbReference>
<dbReference type="Gene3D" id="2.60.40.10">
    <property type="entry name" value="Immunoglobulins"/>
    <property type="match status" value="2"/>
</dbReference>
<dbReference type="RefSeq" id="WP_013457339.1">
    <property type="nucleotide sequence ID" value="NC_014761.1"/>
</dbReference>
<dbReference type="InterPro" id="IPR006026">
    <property type="entry name" value="Peptidase_Metallo"/>
</dbReference>
<comment type="cofactor">
    <cofactor evidence="6">
        <name>Zn(2+)</name>
        <dbReference type="ChEBI" id="CHEBI:29105"/>
    </cofactor>
    <text evidence="6">Binds 1 zinc ion per subunit.</text>
</comment>
<keyword evidence="1 6" id="KW-0645">Protease</keyword>
<dbReference type="GO" id="GO:0008270">
    <property type="term" value="F:zinc ion binding"/>
    <property type="evidence" value="ECO:0007669"/>
    <property type="project" value="UniProtKB-UniRule"/>
</dbReference>
<dbReference type="HOGENOM" id="CLU_449657_0_0_0"/>
<evidence type="ECO:0000256" key="5">
    <source>
        <dbReference type="ARBA" id="ARBA00023049"/>
    </source>
</evidence>
<feature type="active site" evidence="6">
    <location>
        <position position="188"/>
    </location>
</feature>